<protein>
    <recommendedName>
        <fullName evidence="4">Toxin-antitoxin system YwqK family antitoxin</fullName>
    </recommendedName>
</protein>
<keyword evidence="1" id="KW-0732">Signal</keyword>
<name>A1ZX72_MICM2</name>
<dbReference type="eggNOG" id="COG2849">
    <property type="taxonomic scope" value="Bacteria"/>
</dbReference>
<gene>
    <name evidence="2" type="ORF">M23134_07242</name>
</gene>
<dbReference type="InterPro" id="IPR011652">
    <property type="entry name" value="MORN_2"/>
</dbReference>
<feature type="chain" id="PRO_5002642524" description="Toxin-antitoxin system YwqK family antitoxin" evidence="1">
    <location>
        <begin position="25"/>
        <end position="140"/>
    </location>
</feature>
<organism evidence="2 3">
    <name type="scientific">Microscilla marina ATCC 23134</name>
    <dbReference type="NCBI Taxonomy" id="313606"/>
    <lineage>
        <taxon>Bacteria</taxon>
        <taxon>Pseudomonadati</taxon>
        <taxon>Bacteroidota</taxon>
        <taxon>Cytophagia</taxon>
        <taxon>Cytophagales</taxon>
        <taxon>Microscillaceae</taxon>
        <taxon>Microscilla</taxon>
    </lineage>
</organism>
<proteinExistence type="predicted"/>
<dbReference type="AlphaFoldDB" id="A1ZX72"/>
<feature type="signal peptide" evidence="1">
    <location>
        <begin position="1"/>
        <end position="24"/>
    </location>
</feature>
<evidence type="ECO:0000313" key="2">
    <source>
        <dbReference type="EMBL" id="EAY25053.1"/>
    </source>
</evidence>
<dbReference type="OrthoDB" id="659070at2"/>
<reference evidence="2 3" key="1">
    <citation type="submission" date="2007-01" db="EMBL/GenBank/DDBJ databases">
        <authorList>
            <person name="Haygood M."/>
            <person name="Podell S."/>
            <person name="Anderson C."/>
            <person name="Hopkinson B."/>
            <person name="Roe K."/>
            <person name="Barbeau K."/>
            <person name="Gaasterland T."/>
            <person name="Ferriera S."/>
            <person name="Johnson J."/>
            <person name="Kravitz S."/>
            <person name="Beeson K."/>
            <person name="Sutton G."/>
            <person name="Rogers Y.-H."/>
            <person name="Friedman R."/>
            <person name="Frazier M."/>
            <person name="Venter J.C."/>
        </authorList>
    </citation>
    <scope>NUCLEOTIDE SEQUENCE [LARGE SCALE GENOMIC DNA]</scope>
    <source>
        <strain evidence="2 3">ATCC 23134</strain>
    </source>
</reference>
<dbReference type="RefSeq" id="WP_002703654.1">
    <property type="nucleotide sequence ID" value="NZ_AAWS01000056.1"/>
</dbReference>
<accession>A1ZX72</accession>
<dbReference type="Pfam" id="PF07661">
    <property type="entry name" value="MORN_2"/>
    <property type="match status" value="2"/>
</dbReference>
<dbReference type="Gene3D" id="3.90.930.1">
    <property type="match status" value="1"/>
</dbReference>
<dbReference type="SUPFAM" id="SSF82185">
    <property type="entry name" value="Histone H3 K4-specific methyltransferase SET7/9 N-terminal domain"/>
    <property type="match status" value="1"/>
</dbReference>
<comment type="caution">
    <text evidence="2">The sequence shown here is derived from an EMBL/GenBank/DDBJ whole genome shotgun (WGS) entry which is preliminary data.</text>
</comment>
<keyword evidence="3" id="KW-1185">Reference proteome</keyword>
<dbReference type="Proteomes" id="UP000004095">
    <property type="component" value="Unassembled WGS sequence"/>
</dbReference>
<dbReference type="EMBL" id="AAWS01000056">
    <property type="protein sequence ID" value="EAY25053.1"/>
    <property type="molecule type" value="Genomic_DNA"/>
</dbReference>
<evidence type="ECO:0000256" key="1">
    <source>
        <dbReference type="SAM" id="SignalP"/>
    </source>
</evidence>
<sequence>MKKSAPLLLCCCILVVNTTFSAQAQKLEKFYYKNGQLRRTAKMIGGKVAGPITDYFESGKVKVKYTIDQNAKKNGPWISYFENGRVKEMVEFKNNQRHGTQVVFYFSGVIRWVGYYDNGIKVGTWMYYSKTGKQEGTHKY</sequence>
<evidence type="ECO:0008006" key="4">
    <source>
        <dbReference type="Google" id="ProtNLM"/>
    </source>
</evidence>
<evidence type="ECO:0000313" key="3">
    <source>
        <dbReference type="Proteomes" id="UP000004095"/>
    </source>
</evidence>